<dbReference type="Gene3D" id="1.20.1260.10">
    <property type="match status" value="1"/>
</dbReference>
<dbReference type="InterPro" id="IPR012347">
    <property type="entry name" value="Ferritin-like"/>
</dbReference>
<evidence type="ECO:0000313" key="1">
    <source>
        <dbReference type="EMBL" id="MFM1722108.1"/>
    </source>
</evidence>
<dbReference type="EMBL" id="JBDLNV010000001">
    <property type="protein sequence ID" value="MFM1722108.1"/>
    <property type="molecule type" value="Genomic_DNA"/>
</dbReference>
<accession>A0ABW9FBJ1</accession>
<keyword evidence="2" id="KW-1185">Reference proteome</keyword>
<dbReference type="Proteomes" id="UP001629745">
    <property type="component" value="Unassembled WGS sequence"/>
</dbReference>
<evidence type="ECO:0000313" key="2">
    <source>
        <dbReference type="Proteomes" id="UP001629745"/>
    </source>
</evidence>
<gene>
    <name evidence="1" type="ORF">ABEU20_000653</name>
</gene>
<proteinExistence type="predicted"/>
<protein>
    <recommendedName>
        <fullName evidence="3">DUF222 domain-containing protein</fullName>
    </recommendedName>
</protein>
<name>A0ABW9FBJ1_9NOCA</name>
<organism evidence="1 2">
    <name type="scientific">Rhodococcus parequi</name>
    <dbReference type="NCBI Taxonomy" id="3137122"/>
    <lineage>
        <taxon>Bacteria</taxon>
        <taxon>Bacillati</taxon>
        <taxon>Actinomycetota</taxon>
        <taxon>Actinomycetes</taxon>
        <taxon>Mycobacteriales</taxon>
        <taxon>Nocardiaceae</taxon>
        <taxon>Rhodococcus</taxon>
    </lineage>
</organism>
<sequence>MKIGLALRELHRSERKLARDLSTVAARHRTEHEVYHVARDVAAWSRNHLRLLADAASRYDVNLDAEPRTRALTGPLQEKVSVLLGRRPEPGLVLLADLRHLHRVAAGASLDWELLAQTAQAVGDSDLLAVCQRCHPETLRQMRWANSTLKILSPQVLTS</sequence>
<evidence type="ECO:0008006" key="3">
    <source>
        <dbReference type="Google" id="ProtNLM"/>
    </source>
</evidence>
<reference evidence="1 2" key="1">
    <citation type="submission" date="2023-11" db="EMBL/GenBank/DDBJ databases">
        <authorList>
            <person name="Val-Calvo J."/>
            <person name="Scortti M."/>
            <person name="Vazquez-Boland J."/>
        </authorList>
    </citation>
    <scope>NUCLEOTIDE SEQUENCE [LARGE SCALE GENOMIC DNA]</scope>
    <source>
        <strain evidence="1 2">PAM 2766</strain>
    </source>
</reference>
<dbReference type="RefSeq" id="WP_420162695.1">
    <property type="nucleotide sequence ID" value="NZ_JBDLNV010000001.1"/>
</dbReference>
<comment type="caution">
    <text evidence="1">The sequence shown here is derived from an EMBL/GenBank/DDBJ whole genome shotgun (WGS) entry which is preliminary data.</text>
</comment>